<name>A0A2J6PR58_9HELO</name>
<protein>
    <recommendedName>
        <fullName evidence="4">RNase H type-1 domain-containing protein</fullName>
    </recommendedName>
</protein>
<feature type="compositionally biased region" description="Basic and acidic residues" evidence="1">
    <location>
        <begin position="273"/>
        <end position="283"/>
    </location>
</feature>
<feature type="region of interest" description="Disordered" evidence="1">
    <location>
        <begin position="253"/>
        <end position="310"/>
    </location>
</feature>
<evidence type="ECO:0000313" key="2">
    <source>
        <dbReference type="EMBL" id="PMD16489.1"/>
    </source>
</evidence>
<reference evidence="2 3" key="1">
    <citation type="submission" date="2016-05" db="EMBL/GenBank/DDBJ databases">
        <title>A degradative enzymes factory behind the ericoid mycorrhizal symbiosis.</title>
        <authorList>
            <consortium name="DOE Joint Genome Institute"/>
            <person name="Martino E."/>
            <person name="Morin E."/>
            <person name="Grelet G."/>
            <person name="Kuo A."/>
            <person name="Kohler A."/>
            <person name="Daghino S."/>
            <person name="Barry K."/>
            <person name="Choi C."/>
            <person name="Cichocki N."/>
            <person name="Clum A."/>
            <person name="Copeland A."/>
            <person name="Hainaut M."/>
            <person name="Haridas S."/>
            <person name="Labutti K."/>
            <person name="Lindquist E."/>
            <person name="Lipzen A."/>
            <person name="Khouja H.-R."/>
            <person name="Murat C."/>
            <person name="Ohm R."/>
            <person name="Olson A."/>
            <person name="Spatafora J."/>
            <person name="Veneault-Fourrey C."/>
            <person name="Henrissat B."/>
            <person name="Grigoriev I."/>
            <person name="Martin F."/>
            <person name="Perotto S."/>
        </authorList>
    </citation>
    <scope>NUCLEOTIDE SEQUENCE [LARGE SCALE GENOMIC DNA]</scope>
    <source>
        <strain evidence="2 3">UAMH 7357</strain>
    </source>
</reference>
<dbReference type="InterPro" id="IPR036397">
    <property type="entry name" value="RNaseH_sf"/>
</dbReference>
<dbReference type="OrthoDB" id="3548481at2759"/>
<dbReference type="Gene3D" id="3.30.420.10">
    <property type="entry name" value="Ribonuclease H-like superfamily/Ribonuclease H"/>
    <property type="match status" value="1"/>
</dbReference>
<organism evidence="2 3">
    <name type="scientific">Hyaloscypha hepaticicola</name>
    <dbReference type="NCBI Taxonomy" id="2082293"/>
    <lineage>
        <taxon>Eukaryota</taxon>
        <taxon>Fungi</taxon>
        <taxon>Dikarya</taxon>
        <taxon>Ascomycota</taxon>
        <taxon>Pezizomycotina</taxon>
        <taxon>Leotiomycetes</taxon>
        <taxon>Helotiales</taxon>
        <taxon>Hyaloscyphaceae</taxon>
        <taxon>Hyaloscypha</taxon>
    </lineage>
</organism>
<dbReference type="GO" id="GO:0003676">
    <property type="term" value="F:nucleic acid binding"/>
    <property type="evidence" value="ECO:0007669"/>
    <property type="project" value="InterPro"/>
</dbReference>
<dbReference type="InterPro" id="IPR012337">
    <property type="entry name" value="RNaseH-like_sf"/>
</dbReference>
<dbReference type="EMBL" id="KZ613505">
    <property type="protein sequence ID" value="PMD16489.1"/>
    <property type="molecule type" value="Genomic_DNA"/>
</dbReference>
<gene>
    <name evidence="2" type="ORF">NA56DRAFT_311142</name>
</gene>
<dbReference type="SUPFAM" id="SSF53098">
    <property type="entry name" value="Ribonuclease H-like"/>
    <property type="match status" value="1"/>
</dbReference>
<evidence type="ECO:0008006" key="4">
    <source>
        <dbReference type="Google" id="ProtNLM"/>
    </source>
</evidence>
<sequence>MTLQSLSPDQQQPQISSNISVNMGASTSIPEVRSTPNLTLAAVPPIDPLFQDSALLTERQKRRKSEKAIVERGFEGNIIINPDPREATRHAQLEYLNPSHWGDKESRMVFWAKGCCIVEAGLDVTSGIGVVSQTSPDPDQWVWGAYHVVDEVDTQMVEILAVAMALRIAKDECDKLAETERPSKVVIYSSAREALMRIHGSNFVTLSGVRMVKAGVRVAKAGLVAAHFLNKLGIEVELRWIPDGCEIDGAHESTRAATEGAKYKPPPKGPDAFIKDVQAEYKRKQQARLRRQEAKQRKKEAKQRKQTCVQ</sequence>
<dbReference type="AlphaFoldDB" id="A0A2J6PR58"/>
<proteinExistence type="predicted"/>
<keyword evidence="3" id="KW-1185">Reference proteome</keyword>
<dbReference type="Proteomes" id="UP000235672">
    <property type="component" value="Unassembled WGS sequence"/>
</dbReference>
<evidence type="ECO:0000256" key="1">
    <source>
        <dbReference type="SAM" id="MobiDB-lite"/>
    </source>
</evidence>
<feature type="compositionally biased region" description="Basic residues" evidence="1">
    <location>
        <begin position="296"/>
        <end position="310"/>
    </location>
</feature>
<accession>A0A2J6PR58</accession>
<evidence type="ECO:0000313" key="3">
    <source>
        <dbReference type="Proteomes" id="UP000235672"/>
    </source>
</evidence>